<keyword evidence="10" id="KW-0675">Receptor</keyword>
<feature type="transmembrane region" description="Helical" evidence="13">
    <location>
        <begin position="228"/>
        <end position="250"/>
    </location>
</feature>
<dbReference type="InterPro" id="IPR050402">
    <property type="entry name" value="OR51/52/56-like"/>
</dbReference>
<name>A0A9Q9X4B3_CYPCA</name>
<keyword evidence="9" id="KW-1015">Disulfide bond</keyword>
<dbReference type="KEGG" id="ccar:109109611"/>
<dbReference type="PROSITE" id="PS50262">
    <property type="entry name" value="G_PROTEIN_RECEP_F1_2"/>
    <property type="match status" value="1"/>
</dbReference>
<keyword evidence="11" id="KW-0325">Glycoprotein</keyword>
<feature type="transmembrane region" description="Helical" evidence="13">
    <location>
        <begin position="116"/>
        <end position="144"/>
    </location>
</feature>
<evidence type="ECO:0000256" key="1">
    <source>
        <dbReference type="ARBA" id="ARBA00004651"/>
    </source>
</evidence>
<feature type="transmembrane region" description="Helical" evidence="13">
    <location>
        <begin position="86"/>
        <end position="110"/>
    </location>
</feature>
<keyword evidence="7" id="KW-0297">G-protein coupled receptor</keyword>
<feature type="transmembrane region" description="Helical" evidence="13">
    <location>
        <begin position="296"/>
        <end position="316"/>
    </location>
</feature>
<protein>
    <submittedName>
        <fullName evidence="16">Olfactory receptor 52K2-like</fullName>
    </submittedName>
</protein>
<dbReference type="FunFam" id="1.20.1070.10:FF:000024">
    <property type="entry name" value="Olfactory receptor"/>
    <property type="match status" value="1"/>
</dbReference>
<evidence type="ECO:0000256" key="13">
    <source>
        <dbReference type="SAM" id="Phobius"/>
    </source>
</evidence>
<dbReference type="Pfam" id="PF13853">
    <property type="entry name" value="7tm_4"/>
    <property type="match status" value="1"/>
</dbReference>
<evidence type="ECO:0000313" key="16">
    <source>
        <dbReference type="RefSeq" id="XP_042594977.1"/>
    </source>
</evidence>
<dbReference type="AlphaFoldDB" id="A0A9Q9X4B3"/>
<keyword evidence="2" id="KW-1003">Cell membrane</keyword>
<keyword evidence="3" id="KW-0716">Sensory transduction</keyword>
<dbReference type="SUPFAM" id="SSF81321">
    <property type="entry name" value="Family A G protein-coupled receptor-like"/>
    <property type="match status" value="1"/>
</dbReference>
<gene>
    <name evidence="16" type="primary">LOC109109611</name>
</gene>
<evidence type="ECO:0000256" key="5">
    <source>
        <dbReference type="ARBA" id="ARBA00022725"/>
    </source>
</evidence>
<dbReference type="InterPro" id="IPR017452">
    <property type="entry name" value="GPCR_Rhodpsn_7TM"/>
</dbReference>
<feature type="chain" id="PRO_5040308817" evidence="14">
    <location>
        <begin position="20"/>
        <end position="340"/>
    </location>
</feature>
<dbReference type="GO" id="GO:0004984">
    <property type="term" value="F:olfactory receptor activity"/>
    <property type="evidence" value="ECO:0007669"/>
    <property type="project" value="InterPro"/>
</dbReference>
<evidence type="ECO:0000256" key="10">
    <source>
        <dbReference type="ARBA" id="ARBA00023170"/>
    </source>
</evidence>
<dbReference type="Proteomes" id="UP001155660">
    <property type="component" value="Chromosome B15"/>
</dbReference>
<comment type="subcellular location">
    <subcellularLocation>
        <location evidence="1">Cell membrane</location>
        <topology evidence="1">Multi-pass membrane protein</topology>
    </subcellularLocation>
</comment>
<dbReference type="InterPro" id="IPR000276">
    <property type="entry name" value="GPCR_Rhodpsn"/>
</dbReference>
<dbReference type="RefSeq" id="XP_042594977.1">
    <property type="nucleotide sequence ID" value="XM_042739043.1"/>
</dbReference>
<dbReference type="GO" id="GO:0005886">
    <property type="term" value="C:plasma membrane"/>
    <property type="evidence" value="ECO:0007669"/>
    <property type="project" value="UniProtKB-SubCell"/>
</dbReference>
<keyword evidence="12" id="KW-0807">Transducer</keyword>
<feature type="domain" description="G-protein coupled receptors family 1 profile" evidence="15">
    <location>
        <begin position="65"/>
        <end position="314"/>
    </location>
</feature>
<dbReference type="InterPro" id="IPR000725">
    <property type="entry name" value="Olfact_rcpt"/>
</dbReference>
<evidence type="ECO:0000259" key="15">
    <source>
        <dbReference type="PROSITE" id="PS50262"/>
    </source>
</evidence>
<evidence type="ECO:0000256" key="12">
    <source>
        <dbReference type="ARBA" id="ARBA00023224"/>
    </source>
</evidence>
<keyword evidence="5" id="KW-0552">Olfaction</keyword>
<evidence type="ECO:0000256" key="6">
    <source>
        <dbReference type="ARBA" id="ARBA00022989"/>
    </source>
</evidence>
<evidence type="ECO:0000256" key="3">
    <source>
        <dbReference type="ARBA" id="ARBA00022606"/>
    </source>
</evidence>
<feature type="transmembrane region" description="Helical" evidence="13">
    <location>
        <begin position="51"/>
        <end position="74"/>
    </location>
</feature>
<feature type="transmembrane region" description="Helical" evidence="13">
    <location>
        <begin position="262"/>
        <end position="284"/>
    </location>
</feature>
<organism evidence="16">
    <name type="scientific">Cyprinus carpio</name>
    <name type="common">Common carp</name>
    <dbReference type="NCBI Taxonomy" id="7962"/>
    <lineage>
        <taxon>Eukaryota</taxon>
        <taxon>Metazoa</taxon>
        <taxon>Chordata</taxon>
        <taxon>Craniata</taxon>
        <taxon>Vertebrata</taxon>
        <taxon>Euteleostomi</taxon>
        <taxon>Actinopterygii</taxon>
        <taxon>Neopterygii</taxon>
        <taxon>Teleostei</taxon>
        <taxon>Ostariophysi</taxon>
        <taxon>Cypriniformes</taxon>
        <taxon>Cyprinidae</taxon>
        <taxon>Cyprininae</taxon>
        <taxon>Cyprinus</taxon>
    </lineage>
</organism>
<keyword evidence="6 13" id="KW-1133">Transmembrane helix</keyword>
<proteinExistence type="predicted"/>
<evidence type="ECO:0000256" key="14">
    <source>
        <dbReference type="SAM" id="SignalP"/>
    </source>
</evidence>
<reference evidence="16" key="1">
    <citation type="submission" date="2025-08" db="UniProtKB">
        <authorList>
            <consortium name="RefSeq"/>
        </authorList>
    </citation>
    <scope>IDENTIFICATION</scope>
    <source>
        <tissue evidence="16">Muscle</tissue>
    </source>
</reference>
<feature type="transmembrane region" description="Helical" evidence="13">
    <location>
        <begin position="165"/>
        <end position="187"/>
    </location>
</feature>
<keyword evidence="4 13" id="KW-0812">Transmembrane</keyword>
<dbReference type="GeneID" id="109109611"/>
<keyword evidence="8 13" id="KW-0472">Membrane</keyword>
<feature type="signal peptide" evidence="14">
    <location>
        <begin position="1"/>
        <end position="19"/>
    </location>
</feature>
<evidence type="ECO:0000256" key="2">
    <source>
        <dbReference type="ARBA" id="ARBA00022475"/>
    </source>
</evidence>
<dbReference type="PANTHER" id="PTHR26450:SF391">
    <property type="entry name" value="ODORANT RECEPTOR-RELATED"/>
    <property type="match status" value="1"/>
</dbReference>
<dbReference type="OrthoDB" id="5969463at2759"/>
<evidence type="ECO:0000256" key="11">
    <source>
        <dbReference type="ARBA" id="ARBA00023180"/>
    </source>
</evidence>
<dbReference type="GO" id="GO:0004930">
    <property type="term" value="F:G protein-coupled receptor activity"/>
    <property type="evidence" value="ECO:0007669"/>
    <property type="project" value="UniProtKB-KW"/>
</dbReference>
<evidence type="ECO:0000256" key="4">
    <source>
        <dbReference type="ARBA" id="ARBA00022692"/>
    </source>
</evidence>
<evidence type="ECO:0000256" key="9">
    <source>
        <dbReference type="ARBA" id="ARBA00023157"/>
    </source>
</evidence>
<dbReference type="PANTHER" id="PTHR26450">
    <property type="entry name" value="OLFACTORY RECEPTOR 56B1-RELATED"/>
    <property type="match status" value="1"/>
</dbReference>
<keyword evidence="14" id="KW-0732">Signal</keyword>
<evidence type="ECO:0000256" key="8">
    <source>
        <dbReference type="ARBA" id="ARBA00023136"/>
    </source>
</evidence>
<accession>A0A9Q9X4B3</accession>
<dbReference type="SMART" id="SM01381">
    <property type="entry name" value="7TM_GPCR_Srsx"/>
    <property type="match status" value="1"/>
</dbReference>
<evidence type="ECO:0000256" key="7">
    <source>
        <dbReference type="ARBA" id="ARBA00023040"/>
    </source>
</evidence>
<sequence>MNILALNLFFFLNQNIVKGLITMENISAQNISFTDFKLNGFYSLGEWRPFLFIPFFLMFLLSLTANSILLCLIISQKSLHSPMYVLIGLMAVVDLLLPIFFVPNMLFSFLFNWGGISLVGCLIQMFCLHFVGAFQTTLLLWMALDRYFAICRPLYYQKYMEIPNFVKFVVVPVIRNGLLIVTMVSLAGKLTFCVTNVIDHCFCEHMALVQLACGDITINNIIGLSTAFLIPTADCILIAASYVVIFASVFRSGKAQMKAINTCITHLIVISGSLIFALIAFMSYRIRNNFSSSSRVFVSTMYLLFPSCFNPIVYGVRTKEIRQKFLQFISDVEVFPLYNI</sequence>